<sequence>MGSVADGVLQAGGIAIGIVPTIFSEEIIQEGLSELYRVSSMHARKEMMCSLSDGFVALPGRYGTLEEIIEMTTWAQLGLHGHPCGLLNIANYFDGLLSLLDRGVSEGFIDLKYREMLLVSDTPKGILQLIADYESPVSPRHMGHWANANG</sequence>
<dbReference type="SUPFAM" id="SSF102405">
    <property type="entry name" value="MCP/YpsA-like"/>
    <property type="match status" value="1"/>
</dbReference>
<dbReference type="EC" id="3.2.2.n1" evidence="3"/>
<evidence type="ECO:0000256" key="2">
    <source>
        <dbReference type="ARBA" id="ARBA00006763"/>
    </source>
</evidence>
<organism evidence="4">
    <name type="scientific">Candidatus Kentrum sp. FW</name>
    <dbReference type="NCBI Taxonomy" id="2126338"/>
    <lineage>
        <taxon>Bacteria</taxon>
        <taxon>Pseudomonadati</taxon>
        <taxon>Pseudomonadota</taxon>
        <taxon>Gammaproteobacteria</taxon>
        <taxon>Candidatus Kentrum</taxon>
    </lineage>
</organism>
<dbReference type="InterPro" id="IPR005269">
    <property type="entry name" value="LOG"/>
</dbReference>
<dbReference type="Pfam" id="PF03641">
    <property type="entry name" value="Lysine_decarbox"/>
    <property type="match status" value="1"/>
</dbReference>
<reference evidence="4" key="1">
    <citation type="submission" date="2019-02" db="EMBL/GenBank/DDBJ databases">
        <authorList>
            <person name="Gruber-Vodicka R. H."/>
            <person name="Seah K. B. B."/>
        </authorList>
    </citation>
    <scope>NUCLEOTIDE SEQUENCE</scope>
    <source>
        <strain evidence="4">BECK_BZ15</strain>
    </source>
</reference>
<dbReference type="Gene3D" id="3.40.50.450">
    <property type="match status" value="1"/>
</dbReference>
<evidence type="ECO:0000256" key="1">
    <source>
        <dbReference type="ARBA" id="ARBA00000274"/>
    </source>
</evidence>
<keyword evidence="3" id="KW-0203">Cytokinin biosynthesis</keyword>
<name>A0A450RZ85_9GAMM</name>
<dbReference type="GO" id="GO:0008714">
    <property type="term" value="F:AMP nucleosidase activity"/>
    <property type="evidence" value="ECO:0007669"/>
    <property type="project" value="UniProtKB-EC"/>
</dbReference>
<comment type="catalytic activity">
    <reaction evidence="1">
        <text>AMP + H2O = D-ribose 5-phosphate + adenine</text>
        <dbReference type="Rhea" id="RHEA:20129"/>
        <dbReference type="ChEBI" id="CHEBI:15377"/>
        <dbReference type="ChEBI" id="CHEBI:16708"/>
        <dbReference type="ChEBI" id="CHEBI:78346"/>
        <dbReference type="ChEBI" id="CHEBI:456215"/>
        <dbReference type="EC" id="3.2.2.4"/>
    </reaction>
</comment>
<gene>
    <name evidence="4" type="ORF">BECKFW1821A_GA0114235_100725</name>
</gene>
<dbReference type="InterPro" id="IPR031100">
    <property type="entry name" value="LOG_fam"/>
</dbReference>
<dbReference type="GO" id="GO:0009691">
    <property type="term" value="P:cytokinin biosynthetic process"/>
    <property type="evidence" value="ECO:0007669"/>
    <property type="project" value="UniProtKB-UniRule"/>
</dbReference>
<evidence type="ECO:0000313" key="4">
    <source>
        <dbReference type="EMBL" id="VFJ44587.1"/>
    </source>
</evidence>
<accession>A0A450RZ85</accession>
<proteinExistence type="inferred from homology"/>
<dbReference type="PANTHER" id="PTHR31223:SF70">
    <property type="entry name" value="LOG FAMILY PROTEIN YJL055W"/>
    <property type="match status" value="1"/>
</dbReference>
<dbReference type="AlphaFoldDB" id="A0A450RZ85"/>
<dbReference type="PANTHER" id="PTHR31223">
    <property type="entry name" value="LOG FAMILY PROTEIN YJL055W"/>
    <property type="match status" value="1"/>
</dbReference>
<keyword evidence="3" id="KW-0378">Hydrolase</keyword>
<dbReference type="GO" id="GO:0005829">
    <property type="term" value="C:cytosol"/>
    <property type="evidence" value="ECO:0007669"/>
    <property type="project" value="TreeGrafter"/>
</dbReference>
<protein>
    <recommendedName>
        <fullName evidence="3">Cytokinin riboside 5'-monophosphate phosphoribohydrolase</fullName>
        <ecNumber evidence="3">3.2.2.n1</ecNumber>
    </recommendedName>
</protein>
<evidence type="ECO:0000256" key="3">
    <source>
        <dbReference type="RuleBase" id="RU363015"/>
    </source>
</evidence>
<dbReference type="NCBIfam" id="TIGR00730">
    <property type="entry name" value="Rossman fold protein, TIGR00730 family"/>
    <property type="match status" value="1"/>
</dbReference>
<comment type="similarity">
    <text evidence="2 3">Belongs to the LOG family.</text>
</comment>
<dbReference type="EMBL" id="CAADEW010000007">
    <property type="protein sequence ID" value="VFJ44587.1"/>
    <property type="molecule type" value="Genomic_DNA"/>
</dbReference>